<accession>A0ABT4L981</accession>
<evidence type="ECO:0000256" key="1">
    <source>
        <dbReference type="SAM" id="Phobius"/>
    </source>
</evidence>
<dbReference type="EMBL" id="JAPWGM010000003">
    <property type="protein sequence ID" value="MCZ4244479.1"/>
    <property type="molecule type" value="Genomic_DNA"/>
</dbReference>
<dbReference type="Gene3D" id="3.40.50.620">
    <property type="entry name" value="HUPs"/>
    <property type="match status" value="1"/>
</dbReference>
<keyword evidence="1" id="KW-1133">Transmembrane helix</keyword>
<feature type="domain" description="DUF218" evidence="2">
    <location>
        <begin position="38"/>
        <end position="160"/>
    </location>
</feature>
<organism evidence="3 4">
    <name type="scientific">Pedobacter punctiformis</name>
    <dbReference type="NCBI Taxonomy" id="3004097"/>
    <lineage>
        <taxon>Bacteria</taxon>
        <taxon>Pseudomonadati</taxon>
        <taxon>Bacteroidota</taxon>
        <taxon>Sphingobacteriia</taxon>
        <taxon>Sphingobacteriales</taxon>
        <taxon>Sphingobacteriaceae</taxon>
        <taxon>Pedobacter</taxon>
    </lineage>
</organism>
<dbReference type="InterPro" id="IPR014729">
    <property type="entry name" value="Rossmann-like_a/b/a_fold"/>
</dbReference>
<gene>
    <name evidence="3" type="ORF">O0955_10735</name>
</gene>
<reference evidence="3" key="1">
    <citation type="submission" date="2022-12" db="EMBL/GenBank/DDBJ databases">
        <title>Genome sequence of HCMS5-2.</title>
        <authorList>
            <person name="Woo H."/>
        </authorList>
    </citation>
    <scope>NUCLEOTIDE SEQUENCE</scope>
    <source>
        <strain evidence="3">HCMS5-2</strain>
    </source>
</reference>
<dbReference type="RefSeq" id="WP_269427547.1">
    <property type="nucleotide sequence ID" value="NZ_JAPWGM010000003.1"/>
</dbReference>
<keyword evidence="4" id="KW-1185">Reference proteome</keyword>
<proteinExistence type="predicted"/>
<dbReference type="Pfam" id="PF02698">
    <property type="entry name" value="DUF218"/>
    <property type="match status" value="1"/>
</dbReference>
<keyword evidence="1" id="KW-0472">Membrane</keyword>
<dbReference type="PANTHER" id="PTHR30336">
    <property type="entry name" value="INNER MEMBRANE PROTEIN, PROBABLE PERMEASE"/>
    <property type="match status" value="1"/>
</dbReference>
<feature type="transmembrane region" description="Helical" evidence="1">
    <location>
        <begin position="7"/>
        <end position="27"/>
    </location>
</feature>
<evidence type="ECO:0000313" key="4">
    <source>
        <dbReference type="Proteomes" id="UP001144347"/>
    </source>
</evidence>
<dbReference type="InterPro" id="IPR003848">
    <property type="entry name" value="DUF218"/>
</dbReference>
<dbReference type="PANTHER" id="PTHR30336:SF20">
    <property type="entry name" value="DUF218 DOMAIN-CONTAINING PROTEIN"/>
    <property type="match status" value="1"/>
</dbReference>
<name>A0ABT4L981_9SPHI</name>
<evidence type="ECO:0000313" key="3">
    <source>
        <dbReference type="EMBL" id="MCZ4244479.1"/>
    </source>
</evidence>
<keyword evidence="1" id="KW-0812">Transmembrane</keyword>
<sequence>MNIKKSLKIVVLFLLSWFVLHIFFIVIDGLKNSNNKADVAVILGNKVNTDGTLSDRLTQRLNCGLDLYRSGRVKNIIVSGGLGKEGFYEGDKMKDYLVKNGVPNSIITVDNYGDNTLKTVKNTLALRSKLHFNSMIVVSQYYHLTRTKMLFRKHGFDDLSSASPLYFEWRDIYSIIREFAAYYKELF</sequence>
<protein>
    <submittedName>
        <fullName evidence="3">YdcF family protein</fullName>
    </submittedName>
</protein>
<evidence type="ECO:0000259" key="2">
    <source>
        <dbReference type="Pfam" id="PF02698"/>
    </source>
</evidence>
<dbReference type="CDD" id="cd06259">
    <property type="entry name" value="YdcF-like"/>
    <property type="match status" value="1"/>
</dbReference>
<dbReference type="Proteomes" id="UP001144347">
    <property type="component" value="Unassembled WGS sequence"/>
</dbReference>
<dbReference type="InterPro" id="IPR051599">
    <property type="entry name" value="Cell_Envelope_Assoc"/>
</dbReference>
<comment type="caution">
    <text evidence="3">The sequence shown here is derived from an EMBL/GenBank/DDBJ whole genome shotgun (WGS) entry which is preliminary data.</text>
</comment>